<proteinExistence type="predicted"/>
<feature type="domain" description="Polymerase beta nucleotidyltransferase" evidence="1">
    <location>
        <begin position="21"/>
        <end position="98"/>
    </location>
</feature>
<dbReference type="SUPFAM" id="SSF81301">
    <property type="entry name" value="Nucleotidyltransferase"/>
    <property type="match status" value="1"/>
</dbReference>
<keyword evidence="2" id="KW-0808">Transferase</keyword>
<organism evidence="2 3">
    <name type="scientific">Rugamonas aquatica</name>
    <dbReference type="NCBI Taxonomy" id="2743357"/>
    <lineage>
        <taxon>Bacteria</taxon>
        <taxon>Pseudomonadati</taxon>
        <taxon>Pseudomonadota</taxon>
        <taxon>Betaproteobacteria</taxon>
        <taxon>Burkholderiales</taxon>
        <taxon>Oxalobacteraceae</taxon>
        <taxon>Telluria group</taxon>
        <taxon>Rugamonas</taxon>
    </lineage>
</organism>
<dbReference type="RefSeq" id="WP_152841050.1">
    <property type="nucleotide sequence ID" value="NZ_WHUG01000016.1"/>
</dbReference>
<dbReference type="GO" id="GO:0016740">
    <property type="term" value="F:transferase activity"/>
    <property type="evidence" value="ECO:0007669"/>
    <property type="project" value="UniProtKB-KW"/>
</dbReference>
<comment type="caution">
    <text evidence="2">The sequence shown here is derived from an EMBL/GenBank/DDBJ whole genome shotgun (WGS) entry which is preliminary data.</text>
</comment>
<reference evidence="2 3" key="1">
    <citation type="submission" date="2019-10" db="EMBL/GenBank/DDBJ databases">
        <title>Two novel species isolated from a subtropical stream in China.</title>
        <authorList>
            <person name="Lu H."/>
        </authorList>
    </citation>
    <scope>NUCLEOTIDE SEQUENCE [LARGE SCALE GENOMIC DNA]</scope>
    <source>
        <strain evidence="2 3">FT29W</strain>
    </source>
</reference>
<dbReference type="EMBL" id="WHUG01000016">
    <property type="protein sequence ID" value="MQA41871.1"/>
    <property type="molecule type" value="Genomic_DNA"/>
</dbReference>
<evidence type="ECO:0000313" key="3">
    <source>
        <dbReference type="Proteomes" id="UP000440498"/>
    </source>
</evidence>
<gene>
    <name evidence="2" type="ORF">GEV02_27355</name>
</gene>
<dbReference type="AlphaFoldDB" id="A0A6A7NA39"/>
<keyword evidence="3" id="KW-1185">Reference proteome</keyword>
<dbReference type="InterPro" id="IPR041633">
    <property type="entry name" value="Polbeta"/>
</dbReference>
<evidence type="ECO:0000259" key="1">
    <source>
        <dbReference type="Pfam" id="PF18765"/>
    </source>
</evidence>
<dbReference type="NCBIfam" id="NF047752">
    <property type="entry name" value="MntA_antitoxin"/>
    <property type="match status" value="1"/>
</dbReference>
<dbReference type="InterPro" id="IPR052930">
    <property type="entry name" value="TA_antitoxin_MntA"/>
</dbReference>
<name>A0A6A7NA39_9BURK</name>
<dbReference type="CDD" id="cd05403">
    <property type="entry name" value="NT_KNTase_like"/>
    <property type="match status" value="1"/>
</dbReference>
<dbReference type="Gene3D" id="3.30.460.10">
    <property type="entry name" value="Beta Polymerase, domain 2"/>
    <property type="match status" value="1"/>
</dbReference>
<sequence length="135" mass="14637">MGANISEPEIVSALRLRLPGLLAVYLFGNRATEQACGDSDLDLAVLVEGKLEPLATWELAQSLAGLVGCDVDLIDLRAASTVLQYQVITTGSRLWNKDVQASLYECAILSQKTDLDTARAGLLEDIEREGRVYGR</sequence>
<dbReference type="Proteomes" id="UP000440498">
    <property type="component" value="Unassembled WGS sequence"/>
</dbReference>
<dbReference type="InterPro" id="IPR043519">
    <property type="entry name" value="NT_sf"/>
</dbReference>
<dbReference type="PANTHER" id="PTHR43852:SF2">
    <property type="entry name" value="PROTEIN ADENYLYLTRANSFERASE MNTA"/>
    <property type="match status" value="1"/>
</dbReference>
<dbReference type="Pfam" id="PF18765">
    <property type="entry name" value="Polbeta"/>
    <property type="match status" value="1"/>
</dbReference>
<protein>
    <submittedName>
        <fullName evidence="2">Nucleotidyltransferase domain-containing protein</fullName>
    </submittedName>
</protein>
<evidence type="ECO:0000313" key="2">
    <source>
        <dbReference type="EMBL" id="MQA41871.1"/>
    </source>
</evidence>
<accession>A0A6A7NA39</accession>
<dbReference type="PANTHER" id="PTHR43852">
    <property type="entry name" value="NUCLEOTIDYLTRANSFERASE"/>
    <property type="match status" value="1"/>
</dbReference>